<organism evidence="1">
    <name type="scientific">Arundo donax</name>
    <name type="common">Giant reed</name>
    <name type="synonym">Donax arundinaceus</name>
    <dbReference type="NCBI Taxonomy" id="35708"/>
    <lineage>
        <taxon>Eukaryota</taxon>
        <taxon>Viridiplantae</taxon>
        <taxon>Streptophyta</taxon>
        <taxon>Embryophyta</taxon>
        <taxon>Tracheophyta</taxon>
        <taxon>Spermatophyta</taxon>
        <taxon>Magnoliopsida</taxon>
        <taxon>Liliopsida</taxon>
        <taxon>Poales</taxon>
        <taxon>Poaceae</taxon>
        <taxon>PACMAD clade</taxon>
        <taxon>Arundinoideae</taxon>
        <taxon>Arundineae</taxon>
        <taxon>Arundo</taxon>
    </lineage>
</organism>
<reference evidence="1" key="2">
    <citation type="journal article" date="2015" name="Data Brief">
        <title>Shoot transcriptome of the giant reed, Arundo donax.</title>
        <authorList>
            <person name="Barrero R.A."/>
            <person name="Guerrero F.D."/>
            <person name="Moolhuijzen P."/>
            <person name="Goolsby J.A."/>
            <person name="Tidwell J."/>
            <person name="Bellgard S.E."/>
            <person name="Bellgard M.I."/>
        </authorList>
    </citation>
    <scope>NUCLEOTIDE SEQUENCE</scope>
    <source>
        <tissue evidence="1">Shoot tissue taken approximately 20 cm above the soil surface</tissue>
    </source>
</reference>
<sequence length="23" mass="2489">MFTPLTRSITLFAATSALDFPTS</sequence>
<dbReference type="EMBL" id="GBRH01196904">
    <property type="protein sequence ID" value="JAE00992.1"/>
    <property type="molecule type" value="Transcribed_RNA"/>
</dbReference>
<reference evidence="1" key="1">
    <citation type="submission" date="2014-09" db="EMBL/GenBank/DDBJ databases">
        <authorList>
            <person name="Magalhaes I.L.F."/>
            <person name="Oliveira U."/>
            <person name="Santos F.R."/>
            <person name="Vidigal T.H.D.A."/>
            <person name="Brescovit A.D."/>
            <person name="Santos A.J."/>
        </authorList>
    </citation>
    <scope>NUCLEOTIDE SEQUENCE</scope>
    <source>
        <tissue evidence="1">Shoot tissue taken approximately 20 cm above the soil surface</tissue>
    </source>
</reference>
<accession>A0A0A9ELL0</accession>
<dbReference type="AlphaFoldDB" id="A0A0A9ELL0"/>
<protein>
    <submittedName>
        <fullName evidence="1">Umc1139</fullName>
    </submittedName>
</protein>
<proteinExistence type="predicted"/>
<evidence type="ECO:0000313" key="1">
    <source>
        <dbReference type="EMBL" id="JAE00992.1"/>
    </source>
</evidence>
<name>A0A0A9ELL0_ARUDO</name>